<evidence type="ECO:0000256" key="3">
    <source>
        <dbReference type="ARBA" id="ARBA00023127"/>
    </source>
</evidence>
<dbReference type="CDD" id="cd20544">
    <property type="entry name" value="CYCLIN_AtCycD-like_rpt2"/>
    <property type="match status" value="1"/>
</dbReference>
<evidence type="ECO:0000259" key="8">
    <source>
        <dbReference type="SMART" id="SM01332"/>
    </source>
</evidence>
<evidence type="ECO:0000256" key="1">
    <source>
        <dbReference type="ARBA" id="ARBA00011177"/>
    </source>
</evidence>
<keyword evidence="4" id="KW-0131">Cell cycle</keyword>
<accession>A0ABQ9LTB5</accession>
<evidence type="ECO:0000256" key="5">
    <source>
        <dbReference type="ARBA" id="ARBA00032263"/>
    </source>
</evidence>
<dbReference type="Pfam" id="PF00134">
    <property type="entry name" value="Cyclin_N"/>
    <property type="match status" value="1"/>
</dbReference>
<comment type="similarity">
    <text evidence="6">Belongs to the cyclin family.</text>
</comment>
<dbReference type="SMART" id="SM00385">
    <property type="entry name" value="CYCLIN"/>
    <property type="match status" value="1"/>
</dbReference>
<dbReference type="SUPFAM" id="SSF47954">
    <property type="entry name" value="Cyclin-like"/>
    <property type="match status" value="1"/>
</dbReference>
<dbReference type="Proteomes" id="UP001174677">
    <property type="component" value="Chromosome 10"/>
</dbReference>
<evidence type="ECO:0000313" key="9">
    <source>
        <dbReference type="EMBL" id="KAJ9170548.1"/>
    </source>
</evidence>
<evidence type="ECO:0000313" key="10">
    <source>
        <dbReference type="Proteomes" id="UP001174677"/>
    </source>
</evidence>
<evidence type="ECO:0000256" key="2">
    <source>
        <dbReference type="ARBA" id="ARBA00022618"/>
    </source>
</evidence>
<dbReference type="PANTHER" id="PTHR10177">
    <property type="entry name" value="CYCLINS"/>
    <property type="match status" value="1"/>
</dbReference>
<dbReference type="InterPro" id="IPR013763">
    <property type="entry name" value="Cyclin-like_dom"/>
</dbReference>
<protein>
    <recommendedName>
        <fullName evidence="5">B-like cyclin</fullName>
    </recommendedName>
</protein>
<feature type="domain" description="Cyclin C-terminal" evidence="8">
    <location>
        <begin position="111"/>
        <end position="245"/>
    </location>
</feature>
<evidence type="ECO:0000259" key="7">
    <source>
        <dbReference type="SMART" id="SM00385"/>
    </source>
</evidence>
<gene>
    <name evidence="9" type="ORF">P3X46_018648</name>
</gene>
<evidence type="ECO:0000256" key="4">
    <source>
        <dbReference type="ARBA" id="ARBA00023306"/>
    </source>
</evidence>
<dbReference type="EMBL" id="JARPOI010000010">
    <property type="protein sequence ID" value="KAJ9170548.1"/>
    <property type="molecule type" value="Genomic_DNA"/>
</dbReference>
<proteinExistence type="inferred from homology"/>
<organism evidence="9 10">
    <name type="scientific">Hevea brasiliensis</name>
    <name type="common">Para rubber tree</name>
    <name type="synonym">Siphonia brasiliensis</name>
    <dbReference type="NCBI Taxonomy" id="3981"/>
    <lineage>
        <taxon>Eukaryota</taxon>
        <taxon>Viridiplantae</taxon>
        <taxon>Streptophyta</taxon>
        <taxon>Embryophyta</taxon>
        <taxon>Tracheophyta</taxon>
        <taxon>Spermatophyta</taxon>
        <taxon>Magnoliopsida</taxon>
        <taxon>eudicotyledons</taxon>
        <taxon>Gunneridae</taxon>
        <taxon>Pentapetalae</taxon>
        <taxon>rosids</taxon>
        <taxon>fabids</taxon>
        <taxon>Malpighiales</taxon>
        <taxon>Euphorbiaceae</taxon>
        <taxon>Crotonoideae</taxon>
        <taxon>Micrandreae</taxon>
        <taxon>Hevea</taxon>
    </lineage>
</organism>
<dbReference type="InterPro" id="IPR004367">
    <property type="entry name" value="Cyclin_C-dom"/>
</dbReference>
<keyword evidence="3 6" id="KW-0195">Cyclin</keyword>
<dbReference type="CDD" id="cd20543">
    <property type="entry name" value="CYCLIN_AtCycD-like_rpt1"/>
    <property type="match status" value="1"/>
</dbReference>
<evidence type="ECO:0000256" key="6">
    <source>
        <dbReference type="RuleBase" id="RU000383"/>
    </source>
</evidence>
<keyword evidence="10" id="KW-1185">Reference proteome</keyword>
<comment type="subunit">
    <text evidence="1">Interacts with the CDC2 protein kinase to form a serine/threonine kinase holoenzyme complex also known as maturation promoting factor (MPF). The cyclin subunit imparts substrate specificity to the complex.</text>
</comment>
<dbReference type="InterPro" id="IPR039361">
    <property type="entry name" value="Cyclin"/>
</dbReference>
<name>A0ABQ9LTB5_HEVBR</name>
<comment type="caution">
    <text evidence="9">The sequence shown here is derived from an EMBL/GenBank/DDBJ whole genome shotgun (WGS) entry which is preliminary data.</text>
</comment>
<sequence length="249" mass="28641">MPETHLVTRFLELPEIVTGTEDAVYWMLKVQAHYQFRPETAYLSVNYMDRFLSFHILPEEKGWPLQLLAVACLSVAAKLEETKPRFLFKPSTVQKMEILVMARLKWRLHIITPFHFLHYFIKKLSCVSPNCNNSINSVLSLSSYLIISIARAFVTSSTMINFLDYTPSAIAAAVMLWVTNQTIDDPKLGCFHKRVNKDLVKRCYNLIKKNMSKLSHIGMLNGTIPARCHARKFCNKRFKSSHSSPPNKC</sequence>
<dbReference type="Pfam" id="PF02984">
    <property type="entry name" value="Cyclin_C"/>
    <property type="match status" value="1"/>
</dbReference>
<keyword evidence="2" id="KW-0132">Cell division</keyword>
<dbReference type="InterPro" id="IPR006671">
    <property type="entry name" value="Cyclin_N"/>
</dbReference>
<feature type="domain" description="Cyclin-like" evidence="7">
    <location>
        <begin position="25"/>
        <end position="107"/>
    </location>
</feature>
<dbReference type="InterPro" id="IPR036915">
    <property type="entry name" value="Cyclin-like_sf"/>
</dbReference>
<dbReference type="SMART" id="SM01332">
    <property type="entry name" value="Cyclin_C"/>
    <property type="match status" value="1"/>
</dbReference>
<dbReference type="Gene3D" id="1.10.472.10">
    <property type="entry name" value="Cyclin-like"/>
    <property type="match status" value="2"/>
</dbReference>
<reference evidence="9 10" key="1">
    <citation type="journal article" date="2023" name="Plant Biotechnol. J.">
        <title>Chromosome-level wild Hevea brasiliensis genome provides new tools for genomic-assisted breeding and valuable loci to elevate rubber yield.</title>
        <authorList>
            <person name="Cheng H."/>
            <person name="Song X."/>
            <person name="Hu Y."/>
            <person name="Wu T."/>
            <person name="Yang Q."/>
            <person name="An Z."/>
            <person name="Feng S."/>
            <person name="Deng Z."/>
            <person name="Wu W."/>
            <person name="Zeng X."/>
            <person name="Tu M."/>
            <person name="Wang X."/>
            <person name="Huang H."/>
        </authorList>
    </citation>
    <scope>NUCLEOTIDE SEQUENCE [LARGE SCALE GENOMIC DNA]</scope>
    <source>
        <strain evidence="9">MT/VB/25A 57/8</strain>
    </source>
</reference>